<dbReference type="STRING" id="1122189.SAMN02745165_00310"/>
<feature type="transmembrane region" description="Helical" evidence="9">
    <location>
        <begin position="413"/>
        <end position="431"/>
    </location>
</feature>
<evidence type="ECO:0000256" key="5">
    <source>
        <dbReference type="ARBA" id="ARBA00022692"/>
    </source>
</evidence>
<dbReference type="GO" id="GO:0005345">
    <property type="term" value="F:purine nucleobase transmembrane transporter activity"/>
    <property type="evidence" value="ECO:0007669"/>
    <property type="project" value="TreeGrafter"/>
</dbReference>
<dbReference type="PANTHER" id="PTHR43337">
    <property type="entry name" value="XANTHINE/URACIL PERMEASE C887.17-RELATED"/>
    <property type="match status" value="1"/>
</dbReference>
<evidence type="ECO:0000256" key="6">
    <source>
        <dbReference type="ARBA" id="ARBA00022989"/>
    </source>
</evidence>
<organism evidence="10 11">
    <name type="scientific">Malonomonas rubra DSM 5091</name>
    <dbReference type="NCBI Taxonomy" id="1122189"/>
    <lineage>
        <taxon>Bacteria</taxon>
        <taxon>Pseudomonadati</taxon>
        <taxon>Thermodesulfobacteriota</taxon>
        <taxon>Desulfuromonadia</taxon>
        <taxon>Desulfuromonadales</taxon>
        <taxon>Geopsychrobacteraceae</taxon>
        <taxon>Malonomonas</taxon>
    </lineage>
</organism>
<evidence type="ECO:0000256" key="8">
    <source>
        <dbReference type="PIRNR" id="PIRNR005353"/>
    </source>
</evidence>
<dbReference type="PANTHER" id="PTHR43337:SF1">
    <property type="entry name" value="XANTHINE_URACIL PERMEASE C887.17-RELATED"/>
    <property type="match status" value="1"/>
</dbReference>
<proteinExistence type="inferred from homology"/>
<feature type="transmembrane region" description="Helical" evidence="9">
    <location>
        <begin position="373"/>
        <end position="401"/>
    </location>
</feature>
<dbReference type="InterPro" id="IPR006043">
    <property type="entry name" value="NCS2"/>
</dbReference>
<feature type="transmembrane region" description="Helical" evidence="9">
    <location>
        <begin position="131"/>
        <end position="148"/>
    </location>
</feature>
<gene>
    <name evidence="10" type="ORF">SAMN02745165_00310</name>
</gene>
<dbReference type="Pfam" id="PF00860">
    <property type="entry name" value="Xan_ur_permease"/>
    <property type="match status" value="1"/>
</dbReference>
<feature type="transmembrane region" description="Helical" evidence="9">
    <location>
        <begin position="170"/>
        <end position="187"/>
    </location>
</feature>
<keyword evidence="4 8" id="KW-1003">Cell membrane</keyword>
<keyword evidence="7 8" id="KW-0472">Membrane</keyword>
<comment type="subcellular location">
    <subcellularLocation>
        <location evidence="1 8">Cell membrane</location>
        <topology evidence="1 8">Multi-pass membrane protein</topology>
    </subcellularLocation>
</comment>
<dbReference type="RefSeq" id="WP_072904984.1">
    <property type="nucleotide sequence ID" value="NZ_FQZT01000001.1"/>
</dbReference>
<feature type="transmembrane region" description="Helical" evidence="9">
    <location>
        <begin position="194"/>
        <end position="213"/>
    </location>
</feature>
<feature type="transmembrane region" description="Helical" evidence="9">
    <location>
        <begin position="340"/>
        <end position="361"/>
    </location>
</feature>
<reference evidence="10 11" key="1">
    <citation type="submission" date="2016-11" db="EMBL/GenBank/DDBJ databases">
        <authorList>
            <person name="Jaros S."/>
            <person name="Januszkiewicz K."/>
            <person name="Wedrychowicz H."/>
        </authorList>
    </citation>
    <scope>NUCLEOTIDE SEQUENCE [LARGE SCALE GENOMIC DNA]</scope>
    <source>
        <strain evidence="10 11">DSM 5091</strain>
    </source>
</reference>
<feature type="transmembrane region" description="Helical" evidence="9">
    <location>
        <begin position="47"/>
        <end position="69"/>
    </location>
</feature>
<sequence length="432" mass="45592">MFEKLFKLQENGTDVKTEVIAGITTFMTMAYIIFVNPAILSKTGMDFGAVMMATVLAAGFASIFMGLFANYPFALAPGMGLNAYFTFTVVMQMGYEWQTALGAVFISGVLFIVLTVARIRQWIVNAIPNSMKLATAGGIGLFIALIGFKEAGLVVDNPATLVGLGKVTEWGPLLAIVGVIIIGGLMARKIKGAILIGILLTWVLGLVAGAAEFKGVFGMPPSLEPVFFKLDIAAALDIGFFGIVFAFLFVDLFDTTGTLVGIAEQGGFIKKDGEFPRVNRALTVDAVGTMAGSCLGTSTVTTYIESASGIGEGGRTGLTAVTTGVFFLLAMFLSPLAGSIPAFATAPALIVVGVMMLKSVIQIDWDDMTEAVPAFIVMVSMPFSFSIATGIALGFIFYPLVKLLAGRAQEVSISVWILALIFIIRFVYLGAG</sequence>
<keyword evidence="6 8" id="KW-1133">Transmembrane helix</keyword>
<dbReference type="EMBL" id="FQZT01000001">
    <property type="protein sequence ID" value="SHI52580.1"/>
    <property type="molecule type" value="Genomic_DNA"/>
</dbReference>
<dbReference type="OrthoDB" id="9808458at2"/>
<keyword evidence="11" id="KW-1185">Reference proteome</keyword>
<dbReference type="InterPro" id="IPR045018">
    <property type="entry name" value="Azg-like"/>
</dbReference>
<evidence type="ECO:0000256" key="1">
    <source>
        <dbReference type="ARBA" id="ARBA00004651"/>
    </source>
</evidence>
<accession>A0A1M6BV15</accession>
<feature type="transmembrane region" description="Helical" evidence="9">
    <location>
        <begin position="233"/>
        <end position="253"/>
    </location>
</feature>
<evidence type="ECO:0000256" key="9">
    <source>
        <dbReference type="SAM" id="Phobius"/>
    </source>
</evidence>
<evidence type="ECO:0000313" key="10">
    <source>
        <dbReference type="EMBL" id="SHI52580.1"/>
    </source>
</evidence>
<evidence type="ECO:0000256" key="7">
    <source>
        <dbReference type="ARBA" id="ARBA00023136"/>
    </source>
</evidence>
<dbReference type="AlphaFoldDB" id="A0A1M6BV15"/>
<comment type="similarity">
    <text evidence="2 8">Belongs to the nucleobase:cation symporter-2 (NCS2) (TC 2.A.40) family. Azg-like subfamily.</text>
</comment>
<evidence type="ECO:0000256" key="2">
    <source>
        <dbReference type="ARBA" id="ARBA00005697"/>
    </source>
</evidence>
<evidence type="ECO:0000256" key="3">
    <source>
        <dbReference type="ARBA" id="ARBA00022448"/>
    </source>
</evidence>
<keyword evidence="5 8" id="KW-0812">Transmembrane</keyword>
<dbReference type="GO" id="GO:0005886">
    <property type="term" value="C:plasma membrane"/>
    <property type="evidence" value="ECO:0007669"/>
    <property type="project" value="UniProtKB-SubCell"/>
</dbReference>
<protein>
    <submittedName>
        <fullName evidence="10">Putative MFS transporter, AGZA family, xanthine/uracil permease</fullName>
    </submittedName>
</protein>
<dbReference type="PIRSF" id="PIRSF005353">
    <property type="entry name" value="PbuG"/>
    <property type="match status" value="1"/>
</dbReference>
<feature type="transmembrane region" description="Helical" evidence="9">
    <location>
        <begin position="100"/>
        <end position="119"/>
    </location>
</feature>
<keyword evidence="3 8" id="KW-0813">Transport</keyword>
<evidence type="ECO:0000256" key="4">
    <source>
        <dbReference type="ARBA" id="ARBA00022475"/>
    </source>
</evidence>
<feature type="transmembrane region" description="Helical" evidence="9">
    <location>
        <begin position="20"/>
        <end position="40"/>
    </location>
</feature>
<dbReference type="InterPro" id="IPR026033">
    <property type="entry name" value="Azg-like_bact_archaea"/>
</dbReference>
<evidence type="ECO:0000313" key="11">
    <source>
        <dbReference type="Proteomes" id="UP000184171"/>
    </source>
</evidence>
<dbReference type="Proteomes" id="UP000184171">
    <property type="component" value="Unassembled WGS sequence"/>
</dbReference>
<name>A0A1M6BV15_MALRU</name>